<feature type="compositionally biased region" description="Basic residues" evidence="1">
    <location>
        <begin position="359"/>
        <end position="370"/>
    </location>
</feature>
<name>A0A1R3L2V4_9ROSI</name>
<evidence type="ECO:0000313" key="2">
    <source>
        <dbReference type="EMBL" id="OMP13672.1"/>
    </source>
</evidence>
<feature type="compositionally biased region" description="Polar residues" evidence="1">
    <location>
        <begin position="1"/>
        <end position="11"/>
    </location>
</feature>
<dbReference type="AlphaFoldDB" id="A0A1R3L2V4"/>
<dbReference type="EMBL" id="AWUE01003586">
    <property type="protein sequence ID" value="OMP13672.1"/>
    <property type="molecule type" value="Genomic_DNA"/>
</dbReference>
<gene>
    <name evidence="2" type="ORF">COLO4_01175</name>
</gene>
<evidence type="ECO:0000313" key="3">
    <source>
        <dbReference type="Proteomes" id="UP000187203"/>
    </source>
</evidence>
<sequence length="379" mass="41914">MACALSASSGRSRPWRPEHVQHLPQPGDHPDLGQRPPYRSLRQGHPGNLGRAHLLLHGRPADHVLLQAGPVRHPGAGNRRPAGDAFLHHLQFAIGALQLLGDHQARAGRQGFQLPARHPARGPGTGGARAGRAVQRHRLPQPEGPIPQRRRRHHPGDVHGPLVLRHQRQRRYGLRAQRALAEGHHLPPRAGAHGVADSQLQPAHHLRETWPRRALGRLSRLPEPQAAGTDGAGLHGARDLLLRPDALYDRGQAPARSRRLRHEPLSRGVLRCDAAGGQGRRGGACRAGSGSGRGNHRQRYAPGGVHRHRQEQPNRARRDRACRCGQGRPDDSQGLRHGYLRHLQGAQAGWRSRDGAQRRDHRRGRRRRLHPVLLQRAEG</sequence>
<feature type="region of interest" description="Disordered" evidence="1">
    <location>
        <begin position="113"/>
        <end position="160"/>
    </location>
</feature>
<feature type="compositionally biased region" description="Basic residues" evidence="1">
    <location>
        <begin position="294"/>
        <end position="309"/>
    </location>
</feature>
<keyword evidence="3" id="KW-1185">Reference proteome</keyword>
<protein>
    <submittedName>
        <fullName evidence="2">Uncharacterized protein</fullName>
    </submittedName>
</protein>
<feature type="region of interest" description="Disordered" evidence="1">
    <location>
        <begin position="271"/>
        <end position="379"/>
    </location>
</feature>
<dbReference type="Proteomes" id="UP000187203">
    <property type="component" value="Unassembled WGS sequence"/>
</dbReference>
<reference evidence="3" key="1">
    <citation type="submission" date="2013-09" db="EMBL/GenBank/DDBJ databases">
        <title>Corchorus olitorius genome sequencing.</title>
        <authorList>
            <person name="Alam M."/>
            <person name="Haque M.S."/>
            <person name="Islam M.S."/>
            <person name="Emdad E.M."/>
            <person name="Islam M.M."/>
            <person name="Ahmed B."/>
            <person name="Halim A."/>
            <person name="Hossen Q.M.M."/>
            <person name="Hossain M.Z."/>
            <person name="Ahmed R."/>
            <person name="Khan M.M."/>
            <person name="Islam R."/>
            <person name="Rashid M.M."/>
            <person name="Khan S.A."/>
            <person name="Rahman M.S."/>
            <person name="Alam M."/>
            <person name="Yahiya A.S."/>
            <person name="Khan M.S."/>
            <person name="Azam M.S."/>
            <person name="Haque T."/>
            <person name="Lashkar M.Z.H."/>
            <person name="Akhand A.I."/>
            <person name="Morshed G."/>
            <person name="Roy S."/>
            <person name="Uddin K.S."/>
            <person name="Rabeya T."/>
            <person name="Hossain A.S."/>
            <person name="Chowdhury A."/>
            <person name="Snigdha A.R."/>
            <person name="Mortoza M.S."/>
            <person name="Matin S.A."/>
            <person name="Hoque S.M.E."/>
            <person name="Islam M.K."/>
            <person name="Roy D.K."/>
            <person name="Haider R."/>
            <person name="Moosa M.M."/>
            <person name="Elias S.M."/>
            <person name="Hasan A.M."/>
            <person name="Jahan S."/>
            <person name="Shafiuddin M."/>
            <person name="Mahmood N."/>
            <person name="Shommy N.S."/>
        </authorList>
    </citation>
    <scope>NUCLEOTIDE SEQUENCE [LARGE SCALE GENOMIC DNA]</scope>
    <source>
        <strain evidence="3">cv. O-4</strain>
    </source>
</reference>
<evidence type="ECO:0000256" key="1">
    <source>
        <dbReference type="SAM" id="MobiDB-lite"/>
    </source>
</evidence>
<proteinExistence type="predicted"/>
<accession>A0A1R3L2V4</accession>
<feature type="region of interest" description="Disordered" evidence="1">
    <location>
        <begin position="1"/>
        <end position="51"/>
    </location>
</feature>
<comment type="caution">
    <text evidence="2">The sequence shown here is derived from an EMBL/GenBank/DDBJ whole genome shotgun (WGS) entry which is preliminary data.</text>
</comment>
<organism evidence="2 3">
    <name type="scientific">Corchorus olitorius</name>
    <dbReference type="NCBI Taxonomy" id="93759"/>
    <lineage>
        <taxon>Eukaryota</taxon>
        <taxon>Viridiplantae</taxon>
        <taxon>Streptophyta</taxon>
        <taxon>Embryophyta</taxon>
        <taxon>Tracheophyta</taxon>
        <taxon>Spermatophyta</taxon>
        <taxon>Magnoliopsida</taxon>
        <taxon>eudicotyledons</taxon>
        <taxon>Gunneridae</taxon>
        <taxon>Pentapetalae</taxon>
        <taxon>rosids</taxon>
        <taxon>malvids</taxon>
        <taxon>Malvales</taxon>
        <taxon>Malvaceae</taxon>
        <taxon>Grewioideae</taxon>
        <taxon>Apeibeae</taxon>
        <taxon>Corchorus</taxon>
    </lineage>
</organism>
<feature type="compositionally biased region" description="Basic and acidic residues" evidence="1">
    <location>
        <begin position="310"/>
        <end position="334"/>
    </location>
</feature>